<organism evidence="2 3">
    <name type="scientific">Chlorobaculum limnaeum</name>
    <dbReference type="NCBI Taxonomy" id="274537"/>
    <lineage>
        <taxon>Bacteria</taxon>
        <taxon>Pseudomonadati</taxon>
        <taxon>Chlorobiota</taxon>
        <taxon>Chlorobiia</taxon>
        <taxon>Chlorobiales</taxon>
        <taxon>Chlorobiaceae</taxon>
        <taxon>Chlorobaculum</taxon>
    </lineage>
</organism>
<dbReference type="InterPro" id="IPR027304">
    <property type="entry name" value="Trigger_fact/SurA_dom_sf"/>
</dbReference>
<protein>
    <submittedName>
        <fullName evidence="2">Peptidyl-prolyl cis-trans isomerase, EpsD family</fullName>
    </submittedName>
</protein>
<evidence type="ECO:0000256" key="1">
    <source>
        <dbReference type="SAM" id="Phobius"/>
    </source>
</evidence>
<dbReference type="NCBIfam" id="TIGR02925">
    <property type="entry name" value="cis_trans_EpsD"/>
    <property type="match status" value="1"/>
</dbReference>
<evidence type="ECO:0000313" key="2">
    <source>
        <dbReference type="EMBL" id="AOS84008.1"/>
    </source>
</evidence>
<gene>
    <name evidence="2" type="ORF">BIU88_07570</name>
</gene>
<dbReference type="Gene3D" id="1.10.8.1040">
    <property type="match status" value="1"/>
</dbReference>
<sequence>MKKVTPLFAILMFIILAGCSHEPPKGSDSGVVAVVNGVEITRQQVEYLYQRSAVPGVSKEESANLKRRILADLVRIELLAGKASEMKLDKTPDYSMALYTAQKNVLAGLAESRLAKNQSSITSEQAESVVQNTPQLFAGRKLFVYDEVLFPGVDMPLLESLDKMASNGAPLNTLLDVLNAKKIPFRKTLIALSSERIPPSVLSILSQLKRDTPQLIARKGDKISMILVMRNAYPAPLEGEQARRAATAMLDANLKNQALSKAMSKLLDNAKITYYDEYAKTAAGNKTLAPLPVPDTKTVTRKLYKSIYLGSGLAVSLILSVMMITAVMRTFYSMLWLPILWPDATTSANRAQHYDIRQTATLTRRLYLLGLMSLIGVALIFEILFLWNKLAVLALLGWTAGGIIAGVIASRLLNAGIVRARSRKTYMIIASFLAVLILVSVVMTIRLSHL</sequence>
<feature type="transmembrane region" description="Helical" evidence="1">
    <location>
        <begin position="425"/>
        <end position="445"/>
    </location>
</feature>
<proteinExistence type="predicted"/>
<keyword evidence="1" id="KW-1133">Transmembrane helix</keyword>
<keyword evidence="3" id="KW-1185">Reference proteome</keyword>
<accession>A0A1D8D742</accession>
<dbReference type="InterPro" id="IPR014274">
    <property type="entry name" value="PPIase_EpsD"/>
</dbReference>
<name>A0A1D8D742_CHLLM</name>
<feature type="transmembrane region" description="Helical" evidence="1">
    <location>
        <begin position="307"/>
        <end position="328"/>
    </location>
</feature>
<dbReference type="AlphaFoldDB" id="A0A1D8D742"/>
<dbReference type="PROSITE" id="PS51257">
    <property type="entry name" value="PROKAR_LIPOPROTEIN"/>
    <property type="match status" value="1"/>
</dbReference>
<evidence type="ECO:0000313" key="3">
    <source>
        <dbReference type="Proteomes" id="UP000095185"/>
    </source>
</evidence>
<feature type="transmembrane region" description="Helical" evidence="1">
    <location>
        <begin position="393"/>
        <end position="413"/>
    </location>
</feature>
<keyword evidence="2" id="KW-0413">Isomerase</keyword>
<dbReference type="EMBL" id="CP017305">
    <property type="protein sequence ID" value="AOS84008.1"/>
    <property type="molecule type" value="Genomic_DNA"/>
</dbReference>
<feature type="transmembrane region" description="Helical" evidence="1">
    <location>
        <begin position="366"/>
        <end position="387"/>
    </location>
</feature>
<dbReference type="Proteomes" id="UP000095185">
    <property type="component" value="Chromosome"/>
</dbReference>
<dbReference type="RefSeq" id="WP_069810106.1">
    <property type="nucleotide sequence ID" value="NZ_CP017305.1"/>
</dbReference>
<dbReference type="GO" id="GO:0016853">
    <property type="term" value="F:isomerase activity"/>
    <property type="evidence" value="ECO:0007669"/>
    <property type="project" value="UniProtKB-KW"/>
</dbReference>
<keyword evidence="1" id="KW-0472">Membrane</keyword>
<dbReference type="SUPFAM" id="SSF109998">
    <property type="entry name" value="Triger factor/SurA peptide-binding domain-like"/>
    <property type="match status" value="1"/>
</dbReference>
<dbReference type="STRING" id="274537.BIU88_07570"/>
<dbReference type="KEGG" id="clz:BIU88_07570"/>
<reference evidence="2" key="1">
    <citation type="submission" date="2016-09" db="EMBL/GenBank/DDBJ databases">
        <title>Genome sequence of Chlorobaculum limnaeum.</title>
        <authorList>
            <person name="Liu Z."/>
            <person name="Tank M."/>
            <person name="Bryant D.A."/>
        </authorList>
    </citation>
    <scope>NUCLEOTIDE SEQUENCE [LARGE SCALE GENOMIC DNA]</scope>
    <source>
        <strain evidence="2">DSM 1677</strain>
    </source>
</reference>
<keyword evidence="1" id="KW-0812">Transmembrane</keyword>
<dbReference type="OrthoDB" id="596883at2"/>